<sequence length="44" mass="5014">MVDTTYLNCGYMSSGSALITIINNFFIYTLNVQPMDWLIILCYG</sequence>
<protein>
    <submittedName>
        <fullName evidence="1">Uncharacterized protein</fullName>
    </submittedName>
</protein>
<dbReference type="Proteomes" id="UP000265566">
    <property type="component" value="Chromosome 4"/>
</dbReference>
<dbReference type="AlphaFoldDB" id="A0A396IEE8"/>
<dbReference type="Gramene" id="rna24618">
    <property type="protein sequence ID" value="RHN62085.1"/>
    <property type="gene ID" value="gene24618"/>
</dbReference>
<comment type="caution">
    <text evidence="1">The sequence shown here is derived from an EMBL/GenBank/DDBJ whole genome shotgun (WGS) entry which is preliminary data.</text>
</comment>
<evidence type="ECO:0000313" key="1">
    <source>
        <dbReference type="EMBL" id="RHN62085.1"/>
    </source>
</evidence>
<dbReference type="EMBL" id="PSQE01000004">
    <property type="protein sequence ID" value="RHN62085.1"/>
    <property type="molecule type" value="Genomic_DNA"/>
</dbReference>
<gene>
    <name evidence="1" type="ORF">MtrunA17_Chr4g0043581</name>
</gene>
<organism evidence="1 2">
    <name type="scientific">Medicago truncatula</name>
    <name type="common">Barrel medic</name>
    <name type="synonym">Medicago tribuloides</name>
    <dbReference type="NCBI Taxonomy" id="3880"/>
    <lineage>
        <taxon>Eukaryota</taxon>
        <taxon>Viridiplantae</taxon>
        <taxon>Streptophyta</taxon>
        <taxon>Embryophyta</taxon>
        <taxon>Tracheophyta</taxon>
        <taxon>Spermatophyta</taxon>
        <taxon>Magnoliopsida</taxon>
        <taxon>eudicotyledons</taxon>
        <taxon>Gunneridae</taxon>
        <taxon>Pentapetalae</taxon>
        <taxon>rosids</taxon>
        <taxon>fabids</taxon>
        <taxon>Fabales</taxon>
        <taxon>Fabaceae</taxon>
        <taxon>Papilionoideae</taxon>
        <taxon>50 kb inversion clade</taxon>
        <taxon>NPAAA clade</taxon>
        <taxon>Hologalegina</taxon>
        <taxon>IRL clade</taxon>
        <taxon>Trifolieae</taxon>
        <taxon>Medicago</taxon>
    </lineage>
</organism>
<reference evidence="2" key="1">
    <citation type="journal article" date="2018" name="Nat. Plants">
        <title>Whole-genome landscape of Medicago truncatula symbiotic genes.</title>
        <authorList>
            <person name="Pecrix Y."/>
            <person name="Staton S.E."/>
            <person name="Sallet E."/>
            <person name="Lelandais-Briere C."/>
            <person name="Moreau S."/>
            <person name="Carrere S."/>
            <person name="Blein T."/>
            <person name="Jardinaud M.F."/>
            <person name="Latrasse D."/>
            <person name="Zouine M."/>
            <person name="Zahm M."/>
            <person name="Kreplak J."/>
            <person name="Mayjonade B."/>
            <person name="Satge C."/>
            <person name="Perez M."/>
            <person name="Cauet S."/>
            <person name="Marande W."/>
            <person name="Chantry-Darmon C."/>
            <person name="Lopez-Roques C."/>
            <person name="Bouchez O."/>
            <person name="Berard A."/>
            <person name="Debelle F."/>
            <person name="Munos S."/>
            <person name="Bendahmane A."/>
            <person name="Berges H."/>
            <person name="Niebel A."/>
            <person name="Buitink J."/>
            <person name="Frugier F."/>
            <person name="Benhamed M."/>
            <person name="Crespi M."/>
            <person name="Gouzy J."/>
            <person name="Gamas P."/>
        </authorList>
    </citation>
    <scope>NUCLEOTIDE SEQUENCE [LARGE SCALE GENOMIC DNA]</scope>
    <source>
        <strain evidence="2">cv. Jemalong A17</strain>
    </source>
</reference>
<accession>A0A396IEE8</accession>
<name>A0A396IEE8_MEDTR</name>
<proteinExistence type="predicted"/>
<evidence type="ECO:0000313" key="2">
    <source>
        <dbReference type="Proteomes" id="UP000265566"/>
    </source>
</evidence>